<proteinExistence type="predicted"/>
<keyword evidence="5" id="KW-0066">ATP synthesis</keyword>
<keyword evidence="4 7" id="KW-0472">Membrane</keyword>
<dbReference type="KEGG" id="ptc:phytr_3890"/>
<evidence type="ECO:0000256" key="7">
    <source>
        <dbReference type="SAM" id="Phobius"/>
    </source>
</evidence>
<evidence type="ECO:0000313" key="9">
    <source>
        <dbReference type="EMBL" id="AVP87340.1"/>
    </source>
</evidence>
<keyword evidence="3 7" id="KW-1133">Transmembrane helix</keyword>
<keyword evidence="10" id="KW-1185">Reference proteome</keyword>
<evidence type="ECO:0000313" key="10">
    <source>
        <dbReference type="Proteomes" id="UP000241762"/>
    </source>
</evidence>
<protein>
    <recommendedName>
        <fullName evidence="8">ATP synthase YMF19-like N-terminal domain-containing protein</fullName>
    </recommendedName>
</protein>
<dbReference type="OrthoDB" id="9805716at2"/>
<feature type="coiled-coil region" evidence="6">
    <location>
        <begin position="46"/>
        <end position="84"/>
    </location>
</feature>
<comment type="subcellular location">
    <subcellularLocation>
        <location evidence="1">Membrane</location>
    </subcellularLocation>
</comment>
<feature type="transmembrane region" description="Helical" evidence="7">
    <location>
        <begin position="12"/>
        <end position="32"/>
    </location>
</feature>
<dbReference type="GO" id="GO:0006754">
    <property type="term" value="P:ATP biosynthetic process"/>
    <property type="evidence" value="ECO:0007669"/>
    <property type="project" value="UniProtKB-KW"/>
</dbReference>
<keyword evidence="6" id="KW-0175">Coiled coil</keyword>
<dbReference type="InterPro" id="IPR003319">
    <property type="entry name" value="YMF19-like_N"/>
</dbReference>
<reference evidence="9 10" key="1">
    <citation type="submission" date="2018-03" db="EMBL/GenBank/DDBJ databases">
        <title>A gene transfer event suggests a long-term partnership between eustigmatophyte algae and a novel lineage of endosymbiotic bacteria.</title>
        <authorList>
            <person name="Yurchenko T."/>
            <person name="Sevcikova T."/>
            <person name="Pribyl P."/>
            <person name="El Karkouri K."/>
            <person name="Klimes V."/>
            <person name="Amaral R."/>
            <person name="Zbrankova V."/>
            <person name="Kim E."/>
            <person name="Raoult D."/>
            <person name="Santos L.M.A."/>
            <person name="Elias M."/>
        </authorList>
    </citation>
    <scope>NUCLEOTIDE SEQUENCE [LARGE SCALE GENOMIC DNA]</scope>
    <source>
        <strain evidence="9">CCALA 838</strain>
    </source>
</reference>
<dbReference type="Proteomes" id="UP000241762">
    <property type="component" value="Chromosome"/>
</dbReference>
<organism evidence="9 10">
    <name type="scientific">Candidatus Phycorickettsia trachydisci</name>
    <dbReference type="NCBI Taxonomy" id="2115978"/>
    <lineage>
        <taxon>Bacteria</taxon>
        <taxon>Pseudomonadati</taxon>
        <taxon>Pseudomonadota</taxon>
        <taxon>Alphaproteobacteria</taxon>
        <taxon>Rickettsiales</taxon>
        <taxon>Rickettsiaceae</taxon>
        <taxon>Candidatus Phycorickettsia</taxon>
    </lineage>
</organism>
<sequence>MPQLDVSSYLSQIFWLTISFCLIYGFLAYNFIPRLKEAFKMRDGEVERLIREAKNLHEQAKSQEEEYQIQSKDLQAQLIKIQKENQDQCKQYLDSQMDMLRDIFDARKNELLISLDQVQKSIDDTMESFVSKASQILVKKIKSEETPSQSNRSSQP</sequence>
<evidence type="ECO:0000256" key="1">
    <source>
        <dbReference type="ARBA" id="ARBA00004370"/>
    </source>
</evidence>
<evidence type="ECO:0000256" key="2">
    <source>
        <dbReference type="ARBA" id="ARBA00022692"/>
    </source>
</evidence>
<dbReference type="AlphaFoldDB" id="A0A2P1P7T9"/>
<gene>
    <name evidence="9" type="ORF">phytr_3890</name>
</gene>
<dbReference type="GO" id="GO:0016020">
    <property type="term" value="C:membrane"/>
    <property type="evidence" value="ECO:0007669"/>
    <property type="project" value="UniProtKB-SubCell"/>
</dbReference>
<keyword evidence="2 7" id="KW-0812">Transmembrane</keyword>
<evidence type="ECO:0000256" key="3">
    <source>
        <dbReference type="ARBA" id="ARBA00022989"/>
    </source>
</evidence>
<feature type="domain" description="ATP synthase YMF19-like N-terminal" evidence="8">
    <location>
        <begin position="2"/>
        <end position="68"/>
    </location>
</feature>
<accession>A0A2P1P7T9</accession>
<dbReference type="Pfam" id="PF02326">
    <property type="entry name" value="YMF19"/>
    <property type="match status" value="1"/>
</dbReference>
<evidence type="ECO:0000256" key="4">
    <source>
        <dbReference type="ARBA" id="ARBA00023136"/>
    </source>
</evidence>
<name>A0A2P1P7T9_9RICK</name>
<evidence type="ECO:0000259" key="8">
    <source>
        <dbReference type="Pfam" id="PF02326"/>
    </source>
</evidence>
<dbReference type="EMBL" id="CP027845">
    <property type="protein sequence ID" value="AVP87340.1"/>
    <property type="molecule type" value="Genomic_DNA"/>
</dbReference>
<evidence type="ECO:0000256" key="5">
    <source>
        <dbReference type="ARBA" id="ARBA00023310"/>
    </source>
</evidence>
<dbReference type="RefSeq" id="WP_106874206.1">
    <property type="nucleotide sequence ID" value="NZ_CP027845.1"/>
</dbReference>
<evidence type="ECO:0000256" key="6">
    <source>
        <dbReference type="SAM" id="Coils"/>
    </source>
</evidence>